<feature type="region of interest" description="Disordered" evidence="1">
    <location>
        <begin position="1"/>
        <end position="37"/>
    </location>
</feature>
<dbReference type="Proteomes" id="UP000035016">
    <property type="component" value="Plasmid pSLE2"/>
</dbReference>
<organism evidence="2 3">
    <name type="scientific">Streptomyces leeuwenhoekii</name>
    <dbReference type="NCBI Taxonomy" id="1437453"/>
    <lineage>
        <taxon>Bacteria</taxon>
        <taxon>Bacillati</taxon>
        <taxon>Actinomycetota</taxon>
        <taxon>Actinomycetes</taxon>
        <taxon>Kitasatosporales</taxon>
        <taxon>Streptomycetaceae</taxon>
        <taxon>Streptomyces</taxon>
    </lineage>
</organism>
<dbReference type="KEGG" id="sle:sle2_064"/>
<proteinExistence type="predicted"/>
<geneLocation type="plasmid" evidence="2 3">
    <name>pSLE2</name>
</geneLocation>
<reference evidence="3" key="1">
    <citation type="submission" date="2015-02" db="EMBL/GenBank/DDBJ databases">
        <authorList>
            <person name="Gomez-Escribano P.J."/>
        </authorList>
    </citation>
    <scope>NUCLEOTIDE SEQUENCE [LARGE SCALE GENOMIC DNA]</scope>
    <source>
        <strain evidence="3">C34 (DSM 42122 / NRRL B-24963)</strain>
        <plasmid evidence="3">pSLE2</plasmid>
    </source>
</reference>
<evidence type="ECO:0000256" key="1">
    <source>
        <dbReference type="SAM" id="MobiDB-lite"/>
    </source>
</evidence>
<gene>
    <name evidence="2" type="primary">sle2_064</name>
</gene>
<evidence type="ECO:0000313" key="3">
    <source>
        <dbReference type="Proteomes" id="UP000035016"/>
    </source>
</evidence>
<dbReference type="AlphaFoldDB" id="A0A0F7VL80"/>
<feature type="compositionally biased region" description="Polar residues" evidence="1">
    <location>
        <begin position="18"/>
        <end position="37"/>
    </location>
</feature>
<protein>
    <submittedName>
        <fullName evidence="2">Uncharacterized protein</fullName>
    </submittedName>
</protein>
<keyword evidence="2" id="KW-0614">Plasmid</keyword>
<sequence length="37" mass="4277">MLRHNHISTTHHEIRPEPTSTASNAHQRTTSPTVHHR</sequence>
<dbReference type="EMBL" id="LN831789">
    <property type="protein sequence ID" value="CQR59365.1"/>
    <property type="molecule type" value="Genomic_DNA"/>
</dbReference>
<name>A0A0F7VL80_STRLW</name>
<evidence type="ECO:0000313" key="2">
    <source>
        <dbReference type="EMBL" id="CQR59365.1"/>
    </source>
</evidence>
<accession>A0A0F7VL80</accession>